<comment type="caution">
    <text evidence="4">The sequence shown here is derived from an EMBL/GenBank/DDBJ whole genome shotgun (WGS) entry which is preliminary data.</text>
</comment>
<sequence>MYPIKTPLKMPLAFLALISFLSCSKDADLLSDYVIAKDNDLQSIALLVDDSFFMAPGQNEIVMDVLNNDSFGSNTQVRIVETSTPNNGEVIINADNTLTYTPQVQVPATQEEATPEETTTPPVQEPVQEDTFTYTAEVTTPDNEVSREEATVTISASDMGELKAFPGAEGYGKNTTGGRGGMVYHVTNLNNDGQGSLRYGMESIKGPRTVVFDVSGYININEPLKIRDGFGNITIAGQTAPGDGVAIRGASIWILDSNVIIRHIKIRPGKDAWNPHSIGGDGGYEPDDGLRIVAFTGSSIENVIIDHVTVTWGHDSIIDIEAPNTDFGTYAKNITIQNCLLGENVDKNYGMLVQRAYDISFYRNILTFTLDRNIAIQSAEGKGVEMVNNLIYGTDRAAWQIKGTVNDFIGNKFISGPFERHWETFRFEDGPHVYDLNRHKTYMLDNTDNGENADGSVQSTYRNFITNSPNHYTELPIISQAEIEESLINNSGDNLHYDSSDIRMLNNIKNRTGKLIRDENEIGGYPSLQTVVRSANYDQDNDGMSDEWERQIYGDLSKTANGDENGNGYTNLEEFLHSLTL</sequence>
<reference evidence="4 5" key="1">
    <citation type="submission" date="2019-09" db="EMBL/GenBank/DDBJ databases">
        <authorList>
            <person name="Khan S.A."/>
            <person name="Jeon C.O."/>
            <person name="Chun B.H."/>
            <person name="Jeong S.E."/>
        </authorList>
    </citation>
    <scope>NUCLEOTIDE SEQUENCE [LARGE SCALE GENOMIC DNA]</scope>
    <source>
        <strain evidence="4 5">KCTC 42508</strain>
    </source>
</reference>
<keyword evidence="3" id="KW-0732">Signal</keyword>
<dbReference type="PANTHER" id="PTHR42970:SF1">
    <property type="entry name" value="PECTATE LYASE C-RELATED"/>
    <property type="match status" value="1"/>
</dbReference>
<dbReference type="PANTHER" id="PTHR42970">
    <property type="entry name" value="PECTATE LYASE C-RELATED"/>
    <property type="match status" value="1"/>
</dbReference>
<organism evidence="4 5">
    <name type="scientific">Maribacter flavus</name>
    <dbReference type="NCBI Taxonomy" id="1658664"/>
    <lineage>
        <taxon>Bacteria</taxon>
        <taxon>Pseudomonadati</taxon>
        <taxon>Bacteroidota</taxon>
        <taxon>Flavobacteriia</taxon>
        <taxon>Flavobacteriales</taxon>
        <taxon>Flavobacteriaceae</taxon>
        <taxon>Maribacter</taxon>
    </lineage>
</organism>
<evidence type="ECO:0000313" key="4">
    <source>
        <dbReference type="EMBL" id="KAA2217459.1"/>
    </source>
</evidence>
<evidence type="ECO:0000256" key="3">
    <source>
        <dbReference type="SAM" id="SignalP"/>
    </source>
</evidence>
<keyword evidence="1" id="KW-0479">Metal-binding</keyword>
<dbReference type="Proteomes" id="UP000323188">
    <property type="component" value="Unassembled WGS sequence"/>
</dbReference>
<dbReference type="Gene3D" id="2.160.20.10">
    <property type="entry name" value="Single-stranded right-handed beta-helix, Pectin lyase-like"/>
    <property type="match status" value="1"/>
</dbReference>
<dbReference type="InterPro" id="IPR052063">
    <property type="entry name" value="Polysaccharide_Lyase_1"/>
</dbReference>
<gene>
    <name evidence="4" type="ORF">F0361_16090</name>
</gene>
<dbReference type="SUPFAM" id="SSF51126">
    <property type="entry name" value="Pectin lyase-like"/>
    <property type="match status" value="1"/>
</dbReference>
<name>A0A5B2TT74_9FLAO</name>
<evidence type="ECO:0008006" key="6">
    <source>
        <dbReference type="Google" id="ProtNLM"/>
    </source>
</evidence>
<evidence type="ECO:0000313" key="5">
    <source>
        <dbReference type="Proteomes" id="UP000323188"/>
    </source>
</evidence>
<dbReference type="InterPro" id="IPR012334">
    <property type="entry name" value="Pectin_lyas_fold"/>
</dbReference>
<dbReference type="EMBL" id="VUOE01000002">
    <property type="protein sequence ID" value="KAA2217459.1"/>
    <property type="molecule type" value="Genomic_DNA"/>
</dbReference>
<accession>A0A5B2TT74</accession>
<dbReference type="GO" id="GO:0046872">
    <property type="term" value="F:metal ion binding"/>
    <property type="evidence" value="ECO:0007669"/>
    <property type="project" value="UniProtKB-KW"/>
</dbReference>
<evidence type="ECO:0000256" key="2">
    <source>
        <dbReference type="ARBA" id="ARBA00023180"/>
    </source>
</evidence>
<dbReference type="AlphaFoldDB" id="A0A5B2TT74"/>
<dbReference type="InterPro" id="IPR011050">
    <property type="entry name" value="Pectin_lyase_fold/virulence"/>
</dbReference>
<evidence type="ECO:0000256" key="1">
    <source>
        <dbReference type="ARBA" id="ARBA00022723"/>
    </source>
</evidence>
<proteinExistence type="predicted"/>
<feature type="chain" id="PRO_5023148037" description="Pectate lyase" evidence="3">
    <location>
        <begin position="28"/>
        <end position="581"/>
    </location>
</feature>
<dbReference type="RefSeq" id="WP_154920174.1">
    <property type="nucleotide sequence ID" value="NZ_VUOE01000002.1"/>
</dbReference>
<feature type="signal peptide" evidence="3">
    <location>
        <begin position="1"/>
        <end position="27"/>
    </location>
</feature>
<dbReference type="PROSITE" id="PS51257">
    <property type="entry name" value="PROKAR_LIPOPROTEIN"/>
    <property type="match status" value="1"/>
</dbReference>
<keyword evidence="2" id="KW-0325">Glycoprotein</keyword>
<protein>
    <recommendedName>
        <fullName evidence="6">Pectate lyase</fullName>
    </recommendedName>
</protein>